<reference evidence="1" key="3">
    <citation type="submission" date="2020-02" db="EMBL/GenBank/DDBJ databases">
        <authorList>
            <person name="Sarangi A.N."/>
            <person name="Ghosh S."/>
            <person name="Mukherjee M."/>
            <person name="Tripathy S."/>
        </authorList>
    </citation>
    <scope>NUCLEOTIDE SEQUENCE</scope>
    <source>
        <strain evidence="1">BDU141951</strain>
    </source>
</reference>
<gene>
    <name evidence="1" type="ORF">QQ91_010410</name>
</gene>
<proteinExistence type="predicted"/>
<name>A0A0C1V5V4_9CYAN</name>
<organism evidence="1">
    <name type="scientific">Lyngbya confervoides BDU141951</name>
    <dbReference type="NCBI Taxonomy" id="1574623"/>
    <lineage>
        <taxon>Bacteria</taxon>
        <taxon>Bacillati</taxon>
        <taxon>Cyanobacteriota</taxon>
        <taxon>Cyanophyceae</taxon>
        <taxon>Oscillatoriophycideae</taxon>
        <taxon>Oscillatoriales</taxon>
        <taxon>Microcoleaceae</taxon>
        <taxon>Lyngbya</taxon>
    </lineage>
</organism>
<comment type="caution">
    <text evidence="1">The sequence shown here is derived from an EMBL/GenBank/DDBJ whole genome shotgun (WGS) entry which is preliminary data.</text>
</comment>
<reference evidence="1" key="1">
    <citation type="submission" date="2014-11" db="EMBL/GenBank/DDBJ databases">
        <authorList>
            <person name="Malar M.C."/>
            <person name="Sen D."/>
            <person name="Tripathy S."/>
        </authorList>
    </citation>
    <scope>NUCLEOTIDE SEQUENCE</scope>
    <source>
        <strain evidence="1">BDU141951</strain>
    </source>
</reference>
<reference evidence="1" key="2">
    <citation type="journal article" date="2015" name="Genome Announc.">
        <title>Draft Genome Sequence of Filamentous Marine Cyanobacterium Lyngbya confervoides Strain BDU141951.</title>
        <authorList>
            <person name="Chandrababunaidu M.M."/>
            <person name="Sen D."/>
            <person name="Tripathy S."/>
        </authorList>
    </citation>
    <scope>NUCLEOTIDE SEQUENCE</scope>
    <source>
        <strain evidence="1">BDU141951</strain>
    </source>
</reference>
<dbReference type="EMBL" id="JTHE02000003">
    <property type="protein sequence ID" value="NEV67529.1"/>
    <property type="molecule type" value="Genomic_DNA"/>
</dbReference>
<sequence length="62" mass="7163">MAAPSPRFELLKACILVFNRDRRPFTPVAAKMSFPPPAWRGKSIRFHQQGYADKHNHVSTKR</sequence>
<protein>
    <submittedName>
        <fullName evidence="1">Uncharacterized protein</fullName>
    </submittedName>
</protein>
<evidence type="ECO:0000313" key="1">
    <source>
        <dbReference type="EMBL" id="NEV67529.1"/>
    </source>
</evidence>
<accession>A0A0C1V5V4</accession>
<dbReference type="AlphaFoldDB" id="A0A0C1V5V4"/>